<gene>
    <name evidence="1" type="ORF">CU097_012313</name>
</gene>
<comment type="caution">
    <text evidence="1">The sequence shown here is derived from an EMBL/GenBank/DDBJ whole genome shotgun (WGS) entry which is preliminary data.</text>
</comment>
<protein>
    <submittedName>
        <fullName evidence="1">Uncharacterized protein</fullName>
    </submittedName>
</protein>
<keyword evidence="2" id="KW-1185">Reference proteome</keyword>
<name>A0A367JLE8_RHIAZ</name>
<sequence length="116" mass="13314">MTKLNEVVLQQRVETSSLQNEIASYKLYIADIQSDYQTFKLKSTLFKPRTAVLSTIRLESLSVAPTIKTHELPVKNISSVCKGLVSSDSLEASEYAAHRDRWNTRHRHLIQTWCHL</sequence>
<evidence type="ECO:0000313" key="2">
    <source>
        <dbReference type="Proteomes" id="UP000252139"/>
    </source>
</evidence>
<dbReference type="OrthoDB" id="10276570at2759"/>
<accession>A0A367JLE8</accession>
<evidence type="ECO:0000313" key="1">
    <source>
        <dbReference type="EMBL" id="RCH90746.1"/>
    </source>
</evidence>
<dbReference type="EMBL" id="PJQL01001074">
    <property type="protein sequence ID" value="RCH90746.1"/>
    <property type="molecule type" value="Genomic_DNA"/>
</dbReference>
<proteinExistence type="predicted"/>
<reference evidence="1 2" key="1">
    <citation type="journal article" date="2018" name="G3 (Bethesda)">
        <title>Phylogenetic and Phylogenomic Definition of Rhizopus Species.</title>
        <authorList>
            <person name="Gryganskyi A.P."/>
            <person name="Golan J."/>
            <person name="Dolatabadi S."/>
            <person name="Mondo S."/>
            <person name="Robb S."/>
            <person name="Idnurm A."/>
            <person name="Muszewska A."/>
            <person name="Steczkiewicz K."/>
            <person name="Masonjones S."/>
            <person name="Liao H.L."/>
            <person name="Gajdeczka M.T."/>
            <person name="Anike F."/>
            <person name="Vuek A."/>
            <person name="Anishchenko I.M."/>
            <person name="Voigt K."/>
            <person name="de Hoog G.S."/>
            <person name="Smith M.E."/>
            <person name="Heitman J."/>
            <person name="Vilgalys R."/>
            <person name="Stajich J.E."/>
        </authorList>
    </citation>
    <scope>NUCLEOTIDE SEQUENCE [LARGE SCALE GENOMIC DNA]</scope>
    <source>
        <strain evidence="1 2">CBS 357.93</strain>
    </source>
</reference>
<organism evidence="1 2">
    <name type="scientific">Rhizopus azygosporus</name>
    <name type="common">Rhizopus microsporus var. azygosporus</name>
    <dbReference type="NCBI Taxonomy" id="86630"/>
    <lineage>
        <taxon>Eukaryota</taxon>
        <taxon>Fungi</taxon>
        <taxon>Fungi incertae sedis</taxon>
        <taxon>Mucoromycota</taxon>
        <taxon>Mucoromycotina</taxon>
        <taxon>Mucoromycetes</taxon>
        <taxon>Mucorales</taxon>
        <taxon>Mucorineae</taxon>
        <taxon>Rhizopodaceae</taxon>
        <taxon>Rhizopus</taxon>
    </lineage>
</organism>
<dbReference type="Proteomes" id="UP000252139">
    <property type="component" value="Unassembled WGS sequence"/>
</dbReference>
<dbReference type="AlphaFoldDB" id="A0A367JLE8"/>